<dbReference type="PANTHER" id="PTHR21421:SF29">
    <property type="entry name" value="GUSTATORY RECEPTOR 5A FOR TREHALOSE-RELATED"/>
    <property type="match status" value="1"/>
</dbReference>
<feature type="transmembrane region" description="Helical" evidence="8">
    <location>
        <begin position="37"/>
        <end position="54"/>
    </location>
</feature>
<dbReference type="GO" id="GO:0008527">
    <property type="term" value="F:taste receptor activity"/>
    <property type="evidence" value="ECO:0007669"/>
    <property type="project" value="InterPro"/>
</dbReference>
<dbReference type="PANTHER" id="PTHR21421">
    <property type="entry name" value="GUSTATORY RECEPTOR"/>
    <property type="match status" value="1"/>
</dbReference>
<dbReference type="Pfam" id="PF06151">
    <property type="entry name" value="Trehalose_recp"/>
    <property type="match status" value="1"/>
</dbReference>
<name>A0A4Y2TSN5_ARAVE</name>
<comment type="subcellular location">
    <subcellularLocation>
        <location evidence="1">Cell membrane</location>
        <topology evidence="1">Multi-pass membrane protein</topology>
    </subcellularLocation>
</comment>
<dbReference type="AlphaFoldDB" id="A0A4Y2TSN5"/>
<accession>A0A4Y2TSN5</accession>
<evidence type="ECO:0000256" key="3">
    <source>
        <dbReference type="ARBA" id="ARBA00022475"/>
    </source>
</evidence>
<evidence type="ECO:0000256" key="8">
    <source>
        <dbReference type="SAM" id="Phobius"/>
    </source>
</evidence>
<comment type="similarity">
    <text evidence="2">Belongs to the insect chemoreceptor superfamily. Gustatory receptor (GR) family. Gr5a subfamily.</text>
</comment>
<keyword evidence="5 8" id="KW-1133">Transmembrane helix</keyword>
<dbReference type="OrthoDB" id="5800391at2759"/>
<keyword evidence="3" id="KW-1003">Cell membrane</keyword>
<evidence type="ECO:0000256" key="1">
    <source>
        <dbReference type="ARBA" id="ARBA00004651"/>
    </source>
</evidence>
<feature type="transmembrane region" description="Helical" evidence="8">
    <location>
        <begin position="233"/>
        <end position="256"/>
    </location>
</feature>
<gene>
    <name evidence="9" type="ORF">AVEN_270232_1</name>
</gene>
<evidence type="ECO:0000256" key="2">
    <source>
        <dbReference type="ARBA" id="ARBA00005327"/>
    </source>
</evidence>
<feature type="transmembrane region" description="Helical" evidence="8">
    <location>
        <begin position="111"/>
        <end position="134"/>
    </location>
</feature>
<keyword evidence="6 8" id="KW-0472">Membrane</keyword>
<dbReference type="GO" id="GO:0005886">
    <property type="term" value="C:plasma membrane"/>
    <property type="evidence" value="ECO:0007669"/>
    <property type="project" value="UniProtKB-SubCell"/>
</dbReference>
<keyword evidence="10" id="KW-1185">Reference proteome</keyword>
<evidence type="ECO:0000256" key="5">
    <source>
        <dbReference type="ARBA" id="ARBA00022989"/>
    </source>
</evidence>
<keyword evidence="4 8" id="KW-0812">Transmembrane</keyword>
<evidence type="ECO:0000313" key="10">
    <source>
        <dbReference type="Proteomes" id="UP000499080"/>
    </source>
</evidence>
<feature type="transmembrane region" description="Helical" evidence="8">
    <location>
        <begin position="276"/>
        <end position="297"/>
    </location>
</feature>
<evidence type="ECO:0000256" key="4">
    <source>
        <dbReference type="ARBA" id="ARBA00022692"/>
    </source>
</evidence>
<organism evidence="9 10">
    <name type="scientific">Araneus ventricosus</name>
    <name type="common">Orbweaver spider</name>
    <name type="synonym">Epeira ventricosa</name>
    <dbReference type="NCBI Taxonomy" id="182803"/>
    <lineage>
        <taxon>Eukaryota</taxon>
        <taxon>Metazoa</taxon>
        <taxon>Ecdysozoa</taxon>
        <taxon>Arthropoda</taxon>
        <taxon>Chelicerata</taxon>
        <taxon>Arachnida</taxon>
        <taxon>Araneae</taxon>
        <taxon>Araneomorphae</taxon>
        <taxon>Entelegynae</taxon>
        <taxon>Araneoidea</taxon>
        <taxon>Araneidae</taxon>
        <taxon>Araneus</taxon>
    </lineage>
</organism>
<evidence type="ECO:0000256" key="7">
    <source>
        <dbReference type="ARBA" id="ARBA00023170"/>
    </source>
</evidence>
<evidence type="ECO:0000313" key="9">
    <source>
        <dbReference type="EMBL" id="GBO03653.1"/>
    </source>
</evidence>
<comment type="caution">
    <text evidence="9">The sequence shown here is derived from an EMBL/GenBank/DDBJ whole genome shotgun (WGS) entry which is preliminary data.</text>
</comment>
<dbReference type="EMBL" id="BGPR01030873">
    <property type="protein sequence ID" value="GBO03653.1"/>
    <property type="molecule type" value="Genomic_DNA"/>
</dbReference>
<feature type="transmembrane region" description="Helical" evidence="8">
    <location>
        <begin position="350"/>
        <end position="371"/>
    </location>
</feature>
<keyword evidence="7" id="KW-0675">Receptor</keyword>
<evidence type="ECO:0000256" key="6">
    <source>
        <dbReference type="ARBA" id="ARBA00023136"/>
    </source>
</evidence>
<protein>
    <recommendedName>
        <fullName evidence="11">Gustatory receptor</fullName>
    </recommendedName>
</protein>
<evidence type="ECO:0008006" key="11">
    <source>
        <dbReference type="Google" id="ProtNLM"/>
    </source>
</evidence>
<reference evidence="9 10" key="1">
    <citation type="journal article" date="2019" name="Sci. Rep.">
        <title>Orb-weaving spider Araneus ventricosus genome elucidates the spidroin gene catalogue.</title>
        <authorList>
            <person name="Kono N."/>
            <person name="Nakamura H."/>
            <person name="Ohtoshi R."/>
            <person name="Moran D.A.P."/>
            <person name="Shinohara A."/>
            <person name="Yoshida Y."/>
            <person name="Fujiwara M."/>
            <person name="Mori M."/>
            <person name="Tomita M."/>
            <person name="Arakawa K."/>
        </authorList>
    </citation>
    <scope>NUCLEOTIDE SEQUENCE [LARGE SCALE GENOMIC DNA]</scope>
</reference>
<dbReference type="InterPro" id="IPR009318">
    <property type="entry name" value="Gustatory_rcpt"/>
</dbReference>
<feature type="transmembrane region" description="Helical" evidence="8">
    <location>
        <begin position="66"/>
        <end position="83"/>
    </location>
</feature>
<proteinExistence type="inferred from homology"/>
<feature type="transmembrane region" description="Helical" evidence="8">
    <location>
        <begin position="171"/>
        <end position="191"/>
    </location>
</feature>
<dbReference type="GO" id="GO:0050916">
    <property type="term" value="P:sensory perception of sweet taste"/>
    <property type="evidence" value="ECO:0007669"/>
    <property type="project" value="UniProtKB-ARBA"/>
</dbReference>
<sequence>MYAIERLLFLVGLDVGKKQDKSSFISKLAYTYQKFTVLWWVIFMLRVIAKLISSYKLDSSVMKERLIRNFFEGFFFALWYVMIKRRKEITTLMHEIEFLARNLNGKINSSWITLATILIFPLALVGSLTVTLPVPGEYCQKMLLSQSFGLVNATESNSCKIWYILGPFDLIPKYVFCTAVCIFYITICLFFRNLLMSHSKLELEKYQLNLNGFRNCLLTYERIVKGLNDFEKVMSLSIFIMVMNDCIGMLLSFMVIDPFDQFLVTGWRRAYIWLNWFTSLRALISLLCVCLVASSVAEASKNAKNVQEEILKRVHTSTMQEKTELLLFINTHKSSPFILSGADCFFFTKGLVLTVFGSVLTYSLLILQLTAK</sequence>
<dbReference type="Proteomes" id="UP000499080">
    <property type="component" value="Unassembled WGS sequence"/>
</dbReference>